<accession>A0AB39U776</accession>
<reference evidence="5" key="1">
    <citation type="submission" date="2023-07" db="EMBL/GenBank/DDBJ databases">
        <title>Bifidobacterium aquikefiriaerophilum sp. nov. and Bifidobacterium eccum sp. nov., isolated from water kefir.</title>
        <authorList>
            <person name="Breselge S."/>
            <person name="Bellassi P."/>
            <person name="Barcenilla C."/>
            <person name="Alvarez-Ordonez A."/>
            <person name="Morelli L."/>
            <person name="Cotter P.D."/>
        </authorList>
    </citation>
    <scope>NUCLEOTIDE SEQUENCE</scope>
    <source>
        <strain evidence="5">WK041_4_12</strain>
    </source>
</reference>
<dbReference type="AlphaFoldDB" id="A0AB39U776"/>
<evidence type="ECO:0000313" key="5">
    <source>
        <dbReference type="EMBL" id="XDS44867.1"/>
    </source>
</evidence>
<dbReference type="Gene3D" id="1.10.10.10">
    <property type="entry name" value="Winged helix-like DNA-binding domain superfamily/Winged helix DNA-binding domain"/>
    <property type="match status" value="1"/>
</dbReference>
<dbReference type="Pfam" id="PF13404">
    <property type="entry name" value="HTH_AsnC-type"/>
    <property type="match status" value="1"/>
</dbReference>
<dbReference type="Pfam" id="PF01037">
    <property type="entry name" value="AsnC_trans_reg"/>
    <property type="match status" value="1"/>
</dbReference>
<dbReference type="InterPro" id="IPR036388">
    <property type="entry name" value="WH-like_DNA-bd_sf"/>
</dbReference>
<dbReference type="InterPro" id="IPR019888">
    <property type="entry name" value="Tscrpt_reg_AsnC-like"/>
</dbReference>
<name>A0AB39U776_9BIFI</name>
<dbReference type="SUPFAM" id="SSF54909">
    <property type="entry name" value="Dimeric alpha+beta barrel"/>
    <property type="match status" value="1"/>
</dbReference>
<dbReference type="PROSITE" id="PS00519">
    <property type="entry name" value="HTH_ASNC_1"/>
    <property type="match status" value="1"/>
</dbReference>
<dbReference type="Gene3D" id="3.30.70.920">
    <property type="match status" value="1"/>
</dbReference>
<dbReference type="RefSeq" id="WP_369344414.1">
    <property type="nucleotide sequence ID" value="NZ_CP129674.1"/>
</dbReference>
<dbReference type="InterPro" id="IPR019887">
    <property type="entry name" value="Tscrpt_reg_AsnC/Lrp_C"/>
</dbReference>
<dbReference type="PANTHER" id="PTHR30154:SF34">
    <property type="entry name" value="TRANSCRIPTIONAL REGULATOR AZLB"/>
    <property type="match status" value="1"/>
</dbReference>
<dbReference type="GO" id="GO:0043565">
    <property type="term" value="F:sequence-specific DNA binding"/>
    <property type="evidence" value="ECO:0007669"/>
    <property type="project" value="InterPro"/>
</dbReference>
<protein>
    <submittedName>
        <fullName evidence="5">Lrp/AsnC family transcriptional regulator</fullName>
    </submittedName>
</protein>
<evidence type="ECO:0000256" key="3">
    <source>
        <dbReference type="ARBA" id="ARBA00023163"/>
    </source>
</evidence>
<organism evidence="5">
    <name type="scientific">Bifidobacterium aquikefiricola</name>
    <dbReference type="NCBI Taxonomy" id="3059038"/>
    <lineage>
        <taxon>Bacteria</taxon>
        <taxon>Bacillati</taxon>
        <taxon>Actinomycetota</taxon>
        <taxon>Actinomycetes</taxon>
        <taxon>Bifidobacteriales</taxon>
        <taxon>Bifidobacteriaceae</taxon>
        <taxon>Bifidobacterium</taxon>
    </lineage>
</organism>
<dbReference type="PANTHER" id="PTHR30154">
    <property type="entry name" value="LEUCINE-RESPONSIVE REGULATORY PROTEIN"/>
    <property type="match status" value="1"/>
</dbReference>
<keyword evidence="2" id="KW-0238">DNA-binding</keyword>
<keyword evidence="1" id="KW-0805">Transcription regulation</keyword>
<feature type="domain" description="HTH asnC-type" evidence="4">
    <location>
        <begin position="17"/>
        <end position="77"/>
    </location>
</feature>
<dbReference type="SUPFAM" id="SSF46785">
    <property type="entry name" value="Winged helix' DNA-binding domain"/>
    <property type="match status" value="1"/>
</dbReference>
<dbReference type="GO" id="GO:0005829">
    <property type="term" value="C:cytosol"/>
    <property type="evidence" value="ECO:0007669"/>
    <property type="project" value="TreeGrafter"/>
</dbReference>
<sequence>MTAKTNDTSREVAKPLLDDINKTIIKELQKDGRRSFVAIGKLVGLSEAAVRSRVQRLTDSGMIQIVAVTNPMQLGYHRQAMIGVTLSGALEPVVAELKAITNIDYIVVTAGRYDLLLEVFCVSDAELLDLVSTIRKLSGVNRTEIFTYLQLASEHYNFGVL</sequence>
<keyword evidence="3" id="KW-0804">Transcription</keyword>
<dbReference type="PRINTS" id="PR00033">
    <property type="entry name" value="HTHASNC"/>
</dbReference>
<proteinExistence type="predicted"/>
<evidence type="ECO:0000259" key="4">
    <source>
        <dbReference type="PROSITE" id="PS50956"/>
    </source>
</evidence>
<dbReference type="InterPro" id="IPR000485">
    <property type="entry name" value="AsnC-type_HTH_dom"/>
</dbReference>
<evidence type="ECO:0000256" key="1">
    <source>
        <dbReference type="ARBA" id="ARBA00023015"/>
    </source>
</evidence>
<dbReference type="GO" id="GO:0043200">
    <property type="term" value="P:response to amino acid"/>
    <property type="evidence" value="ECO:0007669"/>
    <property type="project" value="TreeGrafter"/>
</dbReference>
<dbReference type="InterPro" id="IPR036390">
    <property type="entry name" value="WH_DNA-bd_sf"/>
</dbReference>
<dbReference type="SMART" id="SM00344">
    <property type="entry name" value="HTH_ASNC"/>
    <property type="match status" value="1"/>
</dbReference>
<dbReference type="InterPro" id="IPR011008">
    <property type="entry name" value="Dimeric_a/b-barrel"/>
</dbReference>
<dbReference type="KEGG" id="baqk:QN215_01655"/>
<dbReference type="EMBL" id="CP129674">
    <property type="protein sequence ID" value="XDS44867.1"/>
    <property type="molecule type" value="Genomic_DNA"/>
</dbReference>
<evidence type="ECO:0000256" key="2">
    <source>
        <dbReference type="ARBA" id="ARBA00023125"/>
    </source>
</evidence>
<dbReference type="PROSITE" id="PS50956">
    <property type="entry name" value="HTH_ASNC_2"/>
    <property type="match status" value="1"/>
</dbReference>
<gene>
    <name evidence="5" type="ORF">QN215_01655</name>
</gene>
<dbReference type="InterPro" id="IPR019885">
    <property type="entry name" value="Tscrpt_reg_HTH_AsnC-type_CS"/>
</dbReference>